<name>A0AAV9XL69_9PEZI</name>
<organism evidence="2 3">
    <name type="scientific">Orbilia ellipsospora</name>
    <dbReference type="NCBI Taxonomy" id="2528407"/>
    <lineage>
        <taxon>Eukaryota</taxon>
        <taxon>Fungi</taxon>
        <taxon>Dikarya</taxon>
        <taxon>Ascomycota</taxon>
        <taxon>Pezizomycotina</taxon>
        <taxon>Orbiliomycetes</taxon>
        <taxon>Orbiliales</taxon>
        <taxon>Orbiliaceae</taxon>
        <taxon>Orbilia</taxon>
    </lineage>
</organism>
<dbReference type="EMBL" id="JAVHJO010000002">
    <property type="protein sequence ID" value="KAK6542366.1"/>
    <property type="molecule type" value="Genomic_DNA"/>
</dbReference>
<accession>A0AAV9XL69</accession>
<proteinExistence type="predicted"/>
<feature type="chain" id="PRO_5043855390" evidence="1">
    <location>
        <begin position="21"/>
        <end position="340"/>
    </location>
</feature>
<keyword evidence="1" id="KW-0732">Signal</keyword>
<comment type="caution">
    <text evidence="2">The sequence shown here is derived from an EMBL/GenBank/DDBJ whole genome shotgun (WGS) entry which is preliminary data.</text>
</comment>
<dbReference type="Proteomes" id="UP001365542">
    <property type="component" value="Unassembled WGS sequence"/>
</dbReference>
<feature type="signal peptide" evidence="1">
    <location>
        <begin position="1"/>
        <end position="20"/>
    </location>
</feature>
<gene>
    <name evidence="2" type="ORF">TWF694_006324</name>
</gene>
<evidence type="ECO:0000256" key="1">
    <source>
        <dbReference type="SAM" id="SignalP"/>
    </source>
</evidence>
<dbReference type="AlphaFoldDB" id="A0AAV9XL69"/>
<keyword evidence="3" id="KW-1185">Reference proteome</keyword>
<sequence>MVLLSKLSTLLSIFPSLLLAHPAAEPDASPPGLGSHGTVPKELAARWDGDIGWITYGDGWCTSFGQVPIYSKILWKLGDITYVDFENSGLWYGRNVGGKWTVEIKRVVVNNGYSDQGYIQDAWNTLKAGTFQYNNGAYSMNEHAMASIGQYGGDGTEATRIEIWVTDLTAWAPYYYQVLKRDGEEGELEERKEKKLNGTTYGNHTFPNIKIDDEFLEKHVWKGPDPHYLAILNGTAPRNPPVKAKPKPKTGSKLSKRTYYWDSCGQDDDNMEYYNLQVDNSVGDCMWEDDNNQYWSPEKASFSGLWQAFPCPQNKNLCCNGLCTRSGNGCCPYGYETICG</sequence>
<evidence type="ECO:0000313" key="3">
    <source>
        <dbReference type="Proteomes" id="UP001365542"/>
    </source>
</evidence>
<evidence type="ECO:0000313" key="2">
    <source>
        <dbReference type="EMBL" id="KAK6542366.1"/>
    </source>
</evidence>
<protein>
    <submittedName>
        <fullName evidence="2">Uncharacterized protein</fullName>
    </submittedName>
</protein>
<reference evidence="2 3" key="1">
    <citation type="submission" date="2019-10" db="EMBL/GenBank/DDBJ databases">
        <authorList>
            <person name="Palmer J.M."/>
        </authorList>
    </citation>
    <scope>NUCLEOTIDE SEQUENCE [LARGE SCALE GENOMIC DNA]</scope>
    <source>
        <strain evidence="2 3">TWF694</strain>
    </source>
</reference>